<sequence length="86" mass="10251">MTDRRLSHLNAAFAELRSHIPRFPYEKRLSKIDTLRLALAYIEFLDGLAHTNLTVHEYIAHSPKWSHSELIKYIYIILFKMRKNIL</sequence>
<accession>A0A813VMD5</accession>
<dbReference type="GO" id="GO:0000981">
    <property type="term" value="F:DNA-binding transcription factor activity, RNA polymerase II-specific"/>
    <property type="evidence" value="ECO:0007669"/>
    <property type="project" value="TreeGrafter"/>
</dbReference>
<dbReference type="GO" id="GO:0046983">
    <property type="term" value="F:protein dimerization activity"/>
    <property type="evidence" value="ECO:0007669"/>
    <property type="project" value="InterPro"/>
</dbReference>
<dbReference type="InterPro" id="IPR011598">
    <property type="entry name" value="bHLH_dom"/>
</dbReference>
<dbReference type="PANTHER" id="PTHR23349:SF68">
    <property type="entry name" value="FI14601P"/>
    <property type="match status" value="1"/>
</dbReference>
<protein>
    <recommendedName>
        <fullName evidence="1">BHLH domain-containing protein</fullName>
    </recommendedName>
</protein>
<comment type="caution">
    <text evidence="2">The sequence shown here is derived from an EMBL/GenBank/DDBJ whole genome shotgun (WGS) entry which is preliminary data.</text>
</comment>
<dbReference type="EMBL" id="CAJNOE010000062">
    <property type="protein sequence ID" value="CAF0840726.1"/>
    <property type="molecule type" value="Genomic_DNA"/>
</dbReference>
<dbReference type="SMART" id="SM00353">
    <property type="entry name" value="HLH"/>
    <property type="match status" value="1"/>
</dbReference>
<dbReference type="GO" id="GO:0032502">
    <property type="term" value="P:developmental process"/>
    <property type="evidence" value="ECO:0007669"/>
    <property type="project" value="TreeGrafter"/>
</dbReference>
<dbReference type="Proteomes" id="UP000663860">
    <property type="component" value="Unassembled WGS sequence"/>
</dbReference>
<dbReference type="Pfam" id="PF00010">
    <property type="entry name" value="HLH"/>
    <property type="match status" value="1"/>
</dbReference>
<reference evidence="2" key="1">
    <citation type="submission" date="2021-02" db="EMBL/GenBank/DDBJ databases">
        <authorList>
            <person name="Nowell W R."/>
        </authorList>
    </citation>
    <scope>NUCLEOTIDE SEQUENCE</scope>
</reference>
<evidence type="ECO:0000313" key="3">
    <source>
        <dbReference type="Proteomes" id="UP000663860"/>
    </source>
</evidence>
<dbReference type="SUPFAM" id="SSF47459">
    <property type="entry name" value="HLH, helix-loop-helix DNA-binding domain"/>
    <property type="match status" value="1"/>
</dbReference>
<evidence type="ECO:0000259" key="1">
    <source>
        <dbReference type="PROSITE" id="PS50888"/>
    </source>
</evidence>
<gene>
    <name evidence="2" type="ORF">IZO911_LOCUS9050</name>
</gene>
<dbReference type="AlphaFoldDB" id="A0A813VMD5"/>
<name>A0A813VMD5_9BILA</name>
<dbReference type="Gene3D" id="4.10.280.10">
    <property type="entry name" value="Helix-loop-helix DNA-binding domain"/>
    <property type="match status" value="1"/>
</dbReference>
<dbReference type="InterPro" id="IPR050283">
    <property type="entry name" value="E-box_TF_Regulators"/>
</dbReference>
<dbReference type="PROSITE" id="PS50888">
    <property type="entry name" value="BHLH"/>
    <property type="match status" value="1"/>
</dbReference>
<dbReference type="GO" id="GO:0000977">
    <property type="term" value="F:RNA polymerase II transcription regulatory region sequence-specific DNA binding"/>
    <property type="evidence" value="ECO:0007669"/>
    <property type="project" value="TreeGrafter"/>
</dbReference>
<dbReference type="PANTHER" id="PTHR23349">
    <property type="entry name" value="BASIC HELIX-LOOP-HELIX TRANSCRIPTION FACTOR, TWIST"/>
    <property type="match status" value="1"/>
</dbReference>
<dbReference type="InterPro" id="IPR036638">
    <property type="entry name" value="HLH_DNA-bd_sf"/>
</dbReference>
<proteinExistence type="predicted"/>
<organism evidence="2 3">
    <name type="scientific">Adineta steineri</name>
    <dbReference type="NCBI Taxonomy" id="433720"/>
    <lineage>
        <taxon>Eukaryota</taxon>
        <taxon>Metazoa</taxon>
        <taxon>Spiralia</taxon>
        <taxon>Gnathifera</taxon>
        <taxon>Rotifera</taxon>
        <taxon>Eurotatoria</taxon>
        <taxon>Bdelloidea</taxon>
        <taxon>Adinetida</taxon>
        <taxon>Adinetidae</taxon>
        <taxon>Adineta</taxon>
    </lineage>
</organism>
<feature type="domain" description="BHLH" evidence="1">
    <location>
        <begin position="1"/>
        <end position="45"/>
    </location>
</feature>
<evidence type="ECO:0000313" key="2">
    <source>
        <dbReference type="EMBL" id="CAF0840726.1"/>
    </source>
</evidence>